<keyword evidence="4" id="KW-1185">Reference proteome</keyword>
<organism evidence="3 4">
    <name type="scientific">Aquilegia coerulea</name>
    <name type="common">Rocky mountain columbine</name>
    <dbReference type="NCBI Taxonomy" id="218851"/>
    <lineage>
        <taxon>Eukaryota</taxon>
        <taxon>Viridiplantae</taxon>
        <taxon>Streptophyta</taxon>
        <taxon>Embryophyta</taxon>
        <taxon>Tracheophyta</taxon>
        <taxon>Spermatophyta</taxon>
        <taxon>Magnoliopsida</taxon>
        <taxon>Ranunculales</taxon>
        <taxon>Ranunculaceae</taxon>
        <taxon>Thalictroideae</taxon>
        <taxon>Aquilegia</taxon>
    </lineage>
</organism>
<dbReference type="InterPro" id="IPR036047">
    <property type="entry name" value="F-box-like_dom_sf"/>
</dbReference>
<name>A0A2G5FC64_AQUCA</name>
<evidence type="ECO:0000256" key="1">
    <source>
        <dbReference type="SAM" id="MobiDB-lite"/>
    </source>
</evidence>
<dbReference type="EMBL" id="KZ305018">
    <property type="protein sequence ID" value="PIA65603.1"/>
    <property type="molecule type" value="Genomic_DNA"/>
</dbReference>
<dbReference type="PANTHER" id="PTHR34223:SF51">
    <property type="entry name" value="OS06G0556300 PROTEIN"/>
    <property type="match status" value="1"/>
</dbReference>
<dbReference type="Pfam" id="PF00646">
    <property type="entry name" value="F-box"/>
    <property type="match status" value="1"/>
</dbReference>
<feature type="domain" description="F-box" evidence="2">
    <location>
        <begin position="16"/>
        <end position="51"/>
    </location>
</feature>
<accession>A0A2G5FC64</accession>
<proteinExistence type="predicted"/>
<dbReference type="PANTHER" id="PTHR34223">
    <property type="entry name" value="OS11G0201299 PROTEIN"/>
    <property type="match status" value="1"/>
</dbReference>
<dbReference type="SUPFAM" id="SSF81383">
    <property type="entry name" value="F-box domain"/>
    <property type="match status" value="1"/>
</dbReference>
<dbReference type="PROSITE" id="PS50181">
    <property type="entry name" value="FBOX"/>
    <property type="match status" value="1"/>
</dbReference>
<dbReference type="InParanoid" id="A0A2G5FC64"/>
<sequence length="339" mass="39283">MMKPSPSKTPLKESKRDRFIDLPVEIIHRILSFMLVTEIAKTSLLSTRWRNSWRFAKYLNFDNCRDKKKNLKRKRSICPDLADQVLALRSSSDIYKLSYSCHEKFSMDRLNRWITIGLTRNIQELHLETYFPPIKVPSNIFQSPIKVFKLHQLGRYAVRLPKSVCSATMITTLELHSVRLPHKDTKGGLVIKCPVLENLIIRNCDEYRFKTLTISAFQLKSFELFNINVTTVYLKSLCKLYVNTPNLTSIKFKGSILWECRTRNLPSLVTAEVDLKKAENIEEKIYARNLSYVLRMTNEVQTLTLSTSHVKSVSGLTKEEGEEEEDSRESMSPRAVVID</sequence>
<gene>
    <name evidence="3" type="ORF">AQUCO_00100834v1</name>
</gene>
<dbReference type="Gene3D" id="1.20.1280.50">
    <property type="match status" value="1"/>
</dbReference>
<protein>
    <recommendedName>
        <fullName evidence="2">F-box domain-containing protein</fullName>
    </recommendedName>
</protein>
<dbReference type="AlphaFoldDB" id="A0A2G5FC64"/>
<dbReference type="InterPro" id="IPR001810">
    <property type="entry name" value="F-box_dom"/>
</dbReference>
<evidence type="ECO:0000313" key="3">
    <source>
        <dbReference type="EMBL" id="PIA65603.1"/>
    </source>
</evidence>
<dbReference type="STRING" id="218851.A0A2G5FC64"/>
<dbReference type="InterPro" id="IPR055357">
    <property type="entry name" value="LRR_At1g61320_AtMIF1"/>
</dbReference>
<dbReference type="Pfam" id="PF23622">
    <property type="entry name" value="LRR_At1g61320_AtMIF1"/>
    <property type="match status" value="1"/>
</dbReference>
<reference evidence="3 4" key="1">
    <citation type="submission" date="2017-09" db="EMBL/GenBank/DDBJ databases">
        <title>WGS assembly of Aquilegia coerulea Goldsmith.</title>
        <authorList>
            <person name="Hodges S."/>
            <person name="Kramer E."/>
            <person name="Nordborg M."/>
            <person name="Tomkins J."/>
            <person name="Borevitz J."/>
            <person name="Derieg N."/>
            <person name="Yan J."/>
            <person name="Mihaltcheva S."/>
            <person name="Hayes R.D."/>
            <person name="Rokhsar D."/>
        </authorList>
    </citation>
    <scope>NUCLEOTIDE SEQUENCE [LARGE SCALE GENOMIC DNA]</scope>
    <source>
        <strain evidence="4">cv. Goldsmith</strain>
    </source>
</reference>
<feature type="region of interest" description="Disordered" evidence="1">
    <location>
        <begin position="314"/>
        <end position="339"/>
    </location>
</feature>
<dbReference type="OrthoDB" id="673865at2759"/>
<evidence type="ECO:0000313" key="4">
    <source>
        <dbReference type="Proteomes" id="UP000230069"/>
    </source>
</evidence>
<dbReference type="FunCoup" id="A0A2G5FC64">
    <property type="interactions" value="133"/>
</dbReference>
<dbReference type="InterPro" id="IPR053197">
    <property type="entry name" value="F-box_SCFL_complex_component"/>
</dbReference>
<evidence type="ECO:0000259" key="2">
    <source>
        <dbReference type="PROSITE" id="PS50181"/>
    </source>
</evidence>
<dbReference type="Proteomes" id="UP000230069">
    <property type="component" value="Unassembled WGS sequence"/>
</dbReference>